<keyword evidence="2" id="KW-1185">Reference proteome</keyword>
<reference evidence="1 2" key="1">
    <citation type="journal article" date="2021" name="BMC Genomics">
        <title>Telomere-to-telomere genome assembly of asparaginase-producing Trichoderma simmonsii.</title>
        <authorList>
            <person name="Chung D."/>
            <person name="Kwon Y.M."/>
            <person name="Yang Y."/>
        </authorList>
    </citation>
    <scope>NUCLEOTIDE SEQUENCE [LARGE SCALE GENOMIC DNA]</scope>
    <source>
        <strain evidence="1 2">GH-Sj1</strain>
    </source>
</reference>
<proteinExistence type="predicted"/>
<organism evidence="1 2">
    <name type="scientific">Trichoderma simmonsii</name>
    <dbReference type="NCBI Taxonomy" id="1491479"/>
    <lineage>
        <taxon>Eukaryota</taxon>
        <taxon>Fungi</taxon>
        <taxon>Dikarya</taxon>
        <taxon>Ascomycota</taxon>
        <taxon>Pezizomycotina</taxon>
        <taxon>Sordariomycetes</taxon>
        <taxon>Hypocreomycetidae</taxon>
        <taxon>Hypocreales</taxon>
        <taxon>Hypocreaceae</taxon>
        <taxon>Trichoderma</taxon>
    </lineage>
</organism>
<evidence type="ECO:0000313" key="1">
    <source>
        <dbReference type="EMBL" id="QYT02323.1"/>
    </source>
</evidence>
<protein>
    <submittedName>
        <fullName evidence="1">Uncharacterized protein</fullName>
    </submittedName>
</protein>
<accession>A0A8G0LHB4</accession>
<dbReference type="AlphaFoldDB" id="A0A8G0LHB4"/>
<dbReference type="Proteomes" id="UP000826661">
    <property type="component" value="Chromosome V"/>
</dbReference>
<sequence length="116" mass="13215">MATSLILDWSPKFGQVDSLIFTDWTSQIDLDKEIKKLRLDKLVKTESVPDLHMAGYFPAPDNNKVVVYQVACIEQSQIIWSFLCEKTAVTDAQAKSLSEVQQNPQTTELKRKWGKV</sequence>
<name>A0A8G0LHB4_9HYPO</name>
<dbReference type="EMBL" id="CP075868">
    <property type="protein sequence ID" value="QYT02323.1"/>
    <property type="molecule type" value="Genomic_DNA"/>
</dbReference>
<evidence type="ECO:0000313" key="2">
    <source>
        <dbReference type="Proteomes" id="UP000826661"/>
    </source>
</evidence>
<gene>
    <name evidence="1" type="ORF">H0G86_009329</name>
</gene>